<dbReference type="RefSeq" id="WP_123825683.1">
    <property type="nucleotide sequence ID" value="NZ_RKMF01000012.1"/>
</dbReference>
<protein>
    <submittedName>
        <fullName evidence="2">CinA family protein</fullName>
    </submittedName>
</protein>
<evidence type="ECO:0000259" key="1">
    <source>
        <dbReference type="Pfam" id="PF02464"/>
    </source>
</evidence>
<dbReference type="EMBL" id="RKMF01000012">
    <property type="protein sequence ID" value="ROZ62490.1"/>
    <property type="molecule type" value="Genomic_DNA"/>
</dbReference>
<comment type="caution">
    <text evidence="2">The sequence shown here is derived from an EMBL/GenBank/DDBJ whole genome shotgun (WGS) entry which is preliminary data.</text>
</comment>
<name>A0A3N3ZNM7_9MICC</name>
<dbReference type="OrthoDB" id="1253990at2"/>
<dbReference type="AlphaFoldDB" id="A0A3N3ZNM7"/>
<dbReference type="SUPFAM" id="SSF142433">
    <property type="entry name" value="CinA-like"/>
    <property type="match status" value="1"/>
</dbReference>
<sequence length="172" mass="17459">MERHEGTNDSDQIAAARQAIVAAVDRGLTLGTAESLTGGSVAAALVSVPGASEAFEGAVVSYSHAVKTRTLGVPAELLERVGAVDAQVAEEMARGARRALGVDVAVATTGVAGPEPHDGKPVGTVFVAVAGPGGTSSTELHLDGDRAEIREQSVLAALRDVTTHCRHSETSQ</sequence>
<accession>A0A3N3ZNM7</accession>
<dbReference type="NCBIfam" id="TIGR00199">
    <property type="entry name" value="PncC_domain"/>
    <property type="match status" value="1"/>
</dbReference>
<dbReference type="Gene3D" id="3.90.950.20">
    <property type="entry name" value="CinA-like"/>
    <property type="match status" value="1"/>
</dbReference>
<dbReference type="Pfam" id="PF02464">
    <property type="entry name" value="CinA"/>
    <property type="match status" value="1"/>
</dbReference>
<keyword evidence="3" id="KW-1185">Reference proteome</keyword>
<dbReference type="Proteomes" id="UP000270616">
    <property type="component" value="Unassembled WGS sequence"/>
</dbReference>
<evidence type="ECO:0000313" key="3">
    <source>
        <dbReference type="Proteomes" id="UP000270616"/>
    </source>
</evidence>
<feature type="domain" description="CinA C-terminal" evidence="1">
    <location>
        <begin position="17"/>
        <end position="162"/>
    </location>
</feature>
<proteinExistence type="predicted"/>
<evidence type="ECO:0000313" key="2">
    <source>
        <dbReference type="EMBL" id="ROZ62490.1"/>
    </source>
</evidence>
<dbReference type="InterPro" id="IPR008136">
    <property type="entry name" value="CinA_C"/>
</dbReference>
<gene>
    <name evidence="2" type="ORF">EDL96_09910</name>
</gene>
<organism evidence="2 3">
    <name type="scientific">Kocuria soli</name>
    <dbReference type="NCBI Taxonomy" id="2485125"/>
    <lineage>
        <taxon>Bacteria</taxon>
        <taxon>Bacillati</taxon>
        <taxon>Actinomycetota</taxon>
        <taxon>Actinomycetes</taxon>
        <taxon>Micrococcales</taxon>
        <taxon>Micrococcaceae</taxon>
        <taxon>Kocuria</taxon>
    </lineage>
</organism>
<reference evidence="2 3" key="1">
    <citation type="submission" date="2018-10" db="EMBL/GenBank/DDBJ databases">
        <title>Kocuria sp. M5W7-7, whole genome shotgun sequence.</title>
        <authorList>
            <person name="Tuo L."/>
        </authorList>
    </citation>
    <scope>NUCLEOTIDE SEQUENCE [LARGE SCALE GENOMIC DNA]</scope>
    <source>
        <strain evidence="2 3">M5W7-7</strain>
    </source>
</reference>
<dbReference type="InterPro" id="IPR036653">
    <property type="entry name" value="CinA-like_C"/>
</dbReference>